<dbReference type="CDD" id="cd00562">
    <property type="entry name" value="NifX_NifB"/>
    <property type="match status" value="1"/>
</dbReference>
<comment type="caution">
    <text evidence="2">The sequence shown here is derived from an EMBL/GenBank/DDBJ whole genome shotgun (WGS) entry which is preliminary data.</text>
</comment>
<dbReference type="HOGENOM" id="CLU_104194_3_2_2"/>
<reference evidence="2 3" key="1">
    <citation type="submission" date="2008-10" db="EMBL/GenBank/DDBJ databases">
        <authorList>
            <person name="Fulton L."/>
            <person name="Clifton S."/>
            <person name="Fulton B."/>
            <person name="Xu J."/>
            <person name="Minx P."/>
            <person name="Pepin K.H."/>
            <person name="Johnson M."/>
            <person name="Bhonagiri V."/>
            <person name="Nash W.E."/>
            <person name="Mardis E.R."/>
            <person name="Wilson R.K."/>
        </authorList>
    </citation>
    <scope>NUCLEOTIDE SEQUENCE [LARGE SCALE GENOMIC DNA]</scope>
    <source>
        <strain evidence="2 3">DSM 2375</strain>
    </source>
</reference>
<dbReference type="PANTHER" id="PTHR33937">
    <property type="entry name" value="IRON-MOLYBDENUM PROTEIN-RELATED-RELATED"/>
    <property type="match status" value="1"/>
</dbReference>
<gene>
    <name evidence="2" type="ORF">METSMIALI_01424</name>
</gene>
<dbReference type="SUPFAM" id="SSF53146">
    <property type="entry name" value="Nitrogenase accessory factor-like"/>
    <property type="match status" value="1"/>
</dbReference>
<dbReference type="AlphaFoldDB" id="B9AGC2"/>
<name>B9AGC2_METSM</name>
<evidence type="ECO:0000259" key="1">
    <source>
        <dbReference type="Pfam" id="PF02579"/>
    </source>
</evidence>
<dbReference type="InterPro" id="IPR036105">
    <property type="entry name" value="DiNase_FeMo-co_biosyn_sf"/>
</dbReference>
<accession>B9AGC2</accession>
<dbReference type="Gene3D" id="3.30.420.130">
    <property type="entry name" value="Dinitrogenase iron-molybdenum cofactor biosynthesis domain"/>
    <property type="match status" value="1"/>
</dbReference>
<dbReference type="PANTHER" id="PTHR33937:SF2">
    <property type="entry name" value="DINITROGENASE IRON-MOLYBDENUM COFACTOR BIOSYNTHESIS DOMAIN-CONTAINING PROTEIN"/>
    <property type="match status" value="1"/>
</dbReference>
<dbReference type="InterPro" id="IPR051840">
    <property type="entry name" value="NifX/NifY_domain"/>
</dbReference>
<dbReference type="InterPro" id="IPR003731">
    <property type="entry name" value="Di-Nase_FeMo-co_biosynth"/>
</dbReference>
<reference evidence="2 3" key="2">
    <citation type="submission" date="2008-11" db="EMBL/GenBank/DDBJ databases">
        <title>Draft genome sequence of Methanobrevibacter smithii (DSM 2375).</title>
        <authorList>
            <person name="Sudarsanam P."/>
            <person name="Ley R."/>
            <person name="Guruge J."/>
            <person name="Turnbaugh P.J."/>
            <person name="Mahowald M."/>
            <person name="Liep D."/>
            <person name="Gordon J."/>
        </authorList>
    </citation>
    <scope>NUCLEOTIDE SEQUENCE [LARGE SCALE GENOMIC DNA]</scope>
    <source>
        <strain evidence="2 3">DSM 2375</strain>
    </source>
</reference>
<dbReference type="Proteomes" id="UP000003489">
    <property type="component" value="Unassembled WGS sequence"/>
</dbReference>
<sequence length="110" mass="12329">MIKMRIALASSNGDIVDLHLGKAVSLVIYDVFDNDFDFVETRKLAIDKDAKHQGGDVIQECNDCDVIISTKYGFKSKIKADDAGIKLVSDEGPVEEVLQRYIDHYNFMNS</sequence>
<proteinExistence type="predicted"/>
<dbReference type="Pfam" id="PF02579">
    <property type="entry name" value="Nitro_FeMo-Co"/>
    <property type="match status" value="1"/>
</dbReference>
<dbReference type="PATRIC" id="fig|483214.13.peg.1368"/>
<dbReference type="EMBL" id="ABYW01000012">
    <property type="protein sequence ID" value="EEE42512.1"/>
    <property type="molecule type" value="Genomic_DNA"/>
</dbReference>
<evidence type="ECO:0000313" key="2">
    <source>
        <dbReference type="EMBL" id="EEE42512.1"/>
    </source>
</evidence>
<organism evidence="2 3">
    <name type="scientific">Methanobrevibacter smithii DSM 2375</name>
    <dbReference type="NCBI Taxonomy" id="483214"/>
    <lineage>
        <taxon>Archaea</taxon>
        <taxon>Methanobacteriati</taxon>
        <taxon>Methanobacteriota</taxon>
        <taxon>Methanomada group</taxon>
        <taxon>Methanobacteria</taxon>
        <taxon>Methanobacteriales</taxon>
        <taxon>Methanobacteriaceae</taxon>
        <taxon>Methanobrevibacter</taxon>
    </lineage>
</organism>
<feature type="domain" description="Dinitrogenase iron-molybdenum cofactor biosynthesis" evidence="1">
    <location>
        <begin position="13"/>
        <end position="102"/>
    </location>
</feature>
<evidence type="ECO:0000313" key="3">
    <source>
        <dbReference type="Proteomes" id="UP000003489"/>
    </source>
</evidence>
<protein>
    <submittedName>
        <fullName evidence="2">Dinitrogenase iron-molybdenum cofactor</fullName>
    </submittedName>
</protein>